<feature type="domain" description="KANSL3 helical" evidence="2">
    <location>
        <begin position="401"/>
        <end position="583"/>
    </location>
</feature>
<dbReference type="PANTHER" id="PTHR13136:SF16">
    <property type="entry name" value="KAT8 REGULATORY NSL COMPLEX SUBUNIT 3"/>
    <property type="match status" value="1"/>
</dbReference>
<comment type="caution">
    <text evidence="3">The sequence shown here is derived from an EMBL/GenBank/DDBJ whole genome shotgun (WGS) entry which is preliminary data.</text>
</comment>
<proteinExistence type="predicted"/>
<protein>
    <submittedName>
        <fullName evidence="3">Protein sumv-2</fullName>
    </submittedName>
</protein>
<feature type="region of interest" description="Disordered" evidence="1">
    <location>
        <begin position="836"/>
        <end position="867"/>
    </location>
</feature>
<dbReference type="Proteomes" id="UP001201812">
    <property type="component" value="Unassembled WGS sequence"/>
</dbReference>
<feature type="region of interest" description="Disordered" evidence="1">
    <location>
        <begin position="370"/>
        <end position="408"/>
    </location>
</feature>
<feature type="compositionally biased region" description="Polar residues" evidence="1">
    <location>
        <begin position="78"/>
        <end position="88"/>
    </location>
</feature>
<feature type="region of interest" description="Disordered" evidence="1">
    <location>
        <begin position="1"/>
        <end position="43"/>
    </location>
</feature>
<evidence type="ECO:0000259" key="2">
    <source>
        <dbReference type="Pfam" id="PF23154"/>
    </source>
</evidence>
<sequence>MTNAPVSPMPNIASVGPTRNCLKSLKRSASPDSGLGTPSTVNEPIHKECSTLSIIPTFSYSNNGSTSPSIIFIEPDNTSWKTSRSEPSTPKRRKATTTEKDVYFEPESRDTRCMRETVSKFVRIVEFIGSVSVKPSTSFLSIDGVNHVTASPGAIRKSVTSSPNVPKQPESTPAVQSVSKASTSAQKTISLVTSPNAVISAQVTSPSINVPKQPDSAPAVPGADKSHLLSLAATLSPKRRSTESGVDNIKPMKHEQLPRPKKAARGSVGSRPAPVAHHRQSVRDSVGLKPDCVAHKSLPTPRSGHQRYPVYGVTDVPHNKPDAPLDFFSRMQERRRLNTLAIGLHGSSKKGEDIGKKYTDEYYYREILMRPTPNGSQTPGSEEESVDVTSFEEERFPNDEVLTSSPAESCAQDVLRTLKSAFSTTSDLDWESANGEDVDDNPGQDISNTVMEKAAQVPRDVFEHLQQMLKYIFVQRLTDLSTQNVVAGSSMLYSSSLTNANRLRESLKLFSKQRLASVVVAHIWLLRNLNVPLLAAYLNLLRFLKVAGSGLSQHFVDNCPTQDRDMERANGFIKKFLTPKVHDPAEISLSKMINCQPMKNVTLVLVSPQITSEFYTNMQYPEWLFRFMLPRVAKCVEKVDLTFKTPECISIKSYTQQCLQLIQKKVREVVKRRPNDHVFLAGWGTSCLLNHKVVTEVPGVSGMLNFAFPVLSAAGPRGEVDDDICLTYCPSLFVVGEYAADVELEAMQNMRRNMIVDNGLIVVGGANHNLLVSHHKLNIERVSQKCVERTIVEHAMEFMKQVMNDLGPARECREMLRPATLPNIYEVDVAAMRCKPNPAAPGTSRTKKSQANPQTGLKQSVMKEFVC</sequence>
<feature type="region of interest" description="Disordered" evidence="1">
    <location>
        <begin position="78"/>
        <end position="98"/>
    </location>
</feature>
<dbReference type="PANTHER" id="PTHR13136">
    <property type="entry name" value="TESTIS DEVELOPMENT PROTEIN PRTD"/>
    <property type="match status" value="1"/>
</dbReference>
<keyword evidence="4" id="KW-1185">Reference proteome</keyword>
<dbReference type="EMBL" id="JAKKPZ010000053">
    <property type="protein sequence ID" value="KAI1705776.1"/>
    <property type="molecule type" value="Genomic_DNA"/>
</dbReference>
<evidence type="ECO:0000313" key="4">
    <source>
        <dbReference type="Proteomes" id="UP001201812"/>
    </source>
</evidence>
<dbReference type="InterPro" id="IPR056519">
    <property type="entry name" value="KANSL3_1st"/>
</dbReference>
<dbReference type="GO" id="GO:0045944">
    <property type="term" value="P:positive regulation of transcription by RNA polymerase II"/>
    <property type="evidence" value="ECO:0007669"/>
    <property type="project" value="TreeGrafter"/>
</dbReference>
<feature type="region of interest" description="Disordered" evidence="1">
    <location>
        <begin position="233"/>
        <end position="284"/>
    </location>
</feature>
<dbReference type="GO" id="GO:0044545">
    <property type="term" value="C:NSL complex"/>
    <property type="evidence" value="ECO:0007669"/>
    <property type="project" value="TreeGrafter"/>
</dbReference>
<dbReference type="InterPro" id="IPR026555">
    <property type="entry name" value="NSL3/Tex30"/>
</dbReference>
<evidence type="ECO:0000313" key="3">
    <source>
        <dbReference type="EMBL" id="KAI1705776.1"/>
    </source>
</evidence>
<gene>
    <name evidence="3" type="ORF">DdX_13388</name>
</gene>
<evidence type="ECO:0000256" key="1">
    <source>
        <dbReference type="SAM" id="MobiDB-lite"/>
    </source>
</evidence>
<name>A0AAD4MW56_9BILA</name>
<dbReference type="AlphaFoldDB" id="A0AAD4MW56"/>
<organism evidence="3 4">
    <name type="scientific">Ditylenchus destructor</name>
    <dbReference type="NCBI Taxonomy" id="166010"/>
    <lineage>
        <taxon>Eukaryota</taxon>
        <taxon>Metazoa</taxon>
        <taxon>Ecdysozoa</taxon>
        <taxon>Nematoda</taxon>
        <taxon>Chromadorea</taxon>
        <taxon>Rhabditida</taxon>
        <taxon>Tylenchina</taxon>
        <taxon>Tylenchomorpha</taxon>
        <taxon>Sphaerularioidea</taxon>
        <taxon>Anguinidae</taxon>
        <taxon>Anguininae</taxon>
        <taxon>Ditylenchus</taxon>
    </lineage>
</organism>
<feature type="region of interest" description="Disordered" evidence="1">
    <location>
        <begin position="156"/>
        <end position="179"/>
    </location>
</feature>
<dbReference type="Pfam" id="PF23154">
    <property type="entry name" value="KANSL3_1st"/>
    <property type="match status" value="1"/>
</dbReference>
<reference evidence="3" key="1">
    <citation type="submission" date="2022-01" db="EMBL/GenBank/DDBJ databases">
        <title>Genome Sequence Resource for Two Populations of Ditylenchus destructor, the Migratory Endoparasitic Phytonematode.</title>
        <authorList>
            <person name="Zhang H."/>
            <person name="Lin R."/>
            <person name="Xie B."/>
        </authorList>
    </citation>
    <scope>NUCLEOTIDE SEQUENCE</scope>
    <source>
        <strain evidence="3">BazhouSP</strain>
    </source>
</reference>
<feature type="compositionally biased region" description="Polar residues" evidence="1">
    <location>
        <begin position="158"/>
        <end position="179"/>
    </location>
</feature>
<feature type="compositionally biased region" description="Polar residues" evidence="1">
    <location>
        <begin position="849"/>
        <end position="858"/>
    </location>
</feature>
<accession>A0AAD4MW56</accession>